<feature type="compositionally biased region" description="Basic and acidic residues" evidence="1">
    <location>
        <begin position="47"/>
        <end position="60"/>
    </location>
</feature>
<organism evidence="2 3">
    <name type="scientific">Botryotinia convoluta</name>
    <dbReference type="NCBI Taxonomy" id="54673"/>
    <lineage>
        <taxon>Eukaryota</taxon>
        <taxon>Fungi</taxon>
        <taxon>Dikarya</taxon>
        <taxon>Ascomycota</taxon>
        <taxon>Pezizomycotina</taxon>
        <taxon>Leotiomycetes</taxon>
        <taxon>Helotiales</taxon>
        <taxon>Sclerotiniaceae</taxon>
        <taxon>Botryotinia</taxon>
    </lineage>
</organism>
<sequence length="90" mass="10306">MTGEAAGTSFEGILYEQWSEYLTKLQEMQKSLSEWMEIESMGGNRDTNADRERFAEGKPKDKEATVVERLENICYLVGCTARNPTDMEME</sequence>
<dbReference type="EMBL" id="PQXN01000025">
    <property type="protein sequence ID" value="TGO61744.1"/>
    <property type="molecule type" value="Genomic_DNA"/>
</dbReference>
<comment type="caution">
    <text evidence="2">The sequence shown here is derived from an EMBL/GenBank/DDBJ whole genome shotgun (WGS) entry which is preliminary data.</text>
</comment>
<keyword evidence="3" id="KW-1185">Reference proteome</keyword>
<reference evidence="2 3" key="1">
    <citation type="submission" date="2017-12" db="EMBL/GenBank/DDBJ databases">
        <title>Comparative genomics of Botrytis spp.</title>
        <authorList>
            <person name="Valero-Jimenez C.A."/>
            <person name="Tapia P."/>
            <person name="Veloso J."/>
            <person name="Silva-Moreno E."/>
            <person name="Staats M."/>
            <person name="Valdes J.H."/>
            <person name="Van Kan J.A.L."/>
        </authorList>
    </citation>
    <scope>NUCLEOTIDE SEQUENCE [LARGE SCALE GENOMIC DNA]</scope>
    <source>
        <strain evidence="2 3">MUCL11595</strain>
    </source>
</reference>
<proteinExistence type="predicted"/>
<dbReference type="AlphaFoldDB" id="A0A4Z1IME2"/>
<feature type="region of interest" description="Disordered" evidence="1">
    <location>
        <begin position="41"/>
        <end position="60"/>
    </location>
</feature>
<evidence type="ECO:0000256" key="1">
    <source>
        <dbReference type="SAM" id="MobiDB-lite"/>
    </source>
</evidence>
<dbReference type="Proteomes" id="UP000297527">
    <property type="component" value="Unassembled WGS sequence"/>
</dbReference>
<evidence type="ECO:0000313" key="3">
    <source>
        <dbReference type="Proteomes" id="UP000297527"/>
    </source>
</evidence>
<dbReference type="OrthoDB" id="3528350at2759"/>
<gene>
    <name evidence="2" type="ORF">BCON_0025g00060</name>
</gene>
<protein>
    <submittedName>
        <fullName evidence="2">Uncharacterized protein</fullName>
    </submittedName>
</protein>
<name>A0A4Z1IME2_9HELO</name>
<evidence type="ECO:0000313" key="2">
    <source>
        <dbReference type="EMBL" id="TGO61744.1"/>
    </source>
</evidence>
<accession>A0A4Z1IME2</accession>